<dbReference type="InterPro" id="IPR019545">
    <property type="entry name" value="DM13_domain"/>
</dbReference>
<dbReference type="PROSITE" id="PS51549">
    <property type="entry name" value="DM13"/>
    <property type="match status" value="1"/>
</dbReference>
<evidence type="ECO:0000313" key="4">
    <source>
        <dbReference type="Proteomes" id="UP001156141"/>
    </source>
</evidence>
<gene>
    <name evidence="3" type="ORF">MKW35_12810</name>
</gene>
<keyword evidence="4" id="KW-1185">Reference proteome</keyword>
<feature type="chain" id="PRO_5046387749" evidence="1">
    <location>
        <begin position="22"/>
        <end position="140"/>
    </location>
</feature>
<dbReference type="Proteomes" id="UP001156141">
    <property type="component" value="Unassembled WGS sequence"/>
</dbReference>
<keyword evidence="1" id="KW-0732">Signal</keyword>
<evidence type="ECO:0000256" key="1">
    <source>
        <dbReference type="SAM" id="SignalP"/>
    </source>
</evidence>
<reference evidence="3" key="1">
    <citation type="submission" date="2022-02" db="EMBL/GenBank/DDBJ databases">
        <title>Aestuariibaculum sp., a marine bacterium isolated from sediment in Guangxi.</title>
        <authorList>
            <person name="Ying J."/>
        </authorList>
    </citation>
    <scope>NUCLEOTIDE SEQUENCE</scope>
    <source>
        <strain evidence="3">L182</strain>
    </source>
</reference>
<organism evidence="3 4">
    <name type="scientific">Aestuariibaculum lutulentum</name>
    <dbReference type="NCBI Taxonomy" id="2920935"/>
    <lineage>
        <taxon>Bacteria</taxon>
        <taxon>Pseudomonadati</taxon>
        <taxon>Bacteroidota</taxon>
        <taxon>Flavobacteriia</taxon>
        <taxon>Flavobacteriales</taxon>
        <taxon>Flavobacteriaceae</taxon>
    </lineage>
</organism>
<comment type="caution">
    <text evidence="3">The sequence shown here is derived from an EMBL/GenBank/DDBJ whole genome shotgun (WGS) entry which is preliminary data.</text>
</comment>
<name>A0ABS9RKM7_9FLAO</name>
<dbReference type="Pfam" id="PF10517">
    <property type="entry name" value="DM13"/>
    <property type="match status" value="1"/>
</dbReference>
<protein>
    <submittedName>
        <fullName evidence="3">DM13 domain-containing protein</fullName>
    </submittedName>
</protein>
<evidence type="ECO:0000313" key="3">
    <source>
        <dbReference type="EMBL" id="MCH4553502.1"/>
    </source>
</evidence>
<proteinExistence type="predicted"/>
<accession>A0ABS9RKM7</accession>
<sequence length="140" mass="15588">MKRPYLFGFILLLLIMSCSTSDDSEMLSEENMEMEEMSSVEVAYSGNFISSAHPTSGKVTIDKDKKIVSFTNFKTDSGPGLEVYLATDTSASSYISLGALKGIEGNYEYNLPDNIDYNQYNHVIIWCVPFSVNFGYAVLN</sequence>
<dbReference type="EMBL" id="JAKVQD010000005">
    <property type="protein sequence ID" value="MCH4553502.1"/>
    <property type="molecule type" value="Genomic_DNA"/>
</dbReference>
<feature type="signal peptide" evidence="1">
    <location>
        <begin position="1"/>
        <end position="21"/>
    </location>
</feature>
<dbReference type="RefSeq" id="WP_240574581.1">
    <property type="nucleotide sequence ID" value="NZ_CP136709.1"/>
</dbReference>
<dbReference type="PROSITE" id="PS51257">
    <property type="entry name" value="PROKAR_LIPOPROTEIN"/>
    <property type="match status" value="1"/>
</dbReference>
<feature type="domain" description="DM13" evidence="2">
    <location>
        <begin position="42"/>
        <end position="140"/>
    </location>
</feature>
<evidence type="ECO:0000259" key="2">
    <source>
        <dbReference type="PROSITE" id="PS51549"/>
    </source>
</evidence>